<dbReference type="EMBL" id="OY731402">
    <property type="protein sequence ID" value="CAJ1955803.1"/>
    <property type="molecule type" value="Genomic_DNA"/>
</dbReference>
<proteinExistence type="predicted"/>
<dbReference type="AlphaFoldDB" id="A0AA86SLE6"/>
<gene>
    <name evidence="1" type="ORF">AYBTSS11_LOCUS16319</name>
</gene>
<evidence type="ECO:0000313" key="1">
    <source>
        <dbReference type="EMBL" id="CAJ1955803.1"/>
    </source>
</evidence>
<keyword evidence="2" id="KW-1185">Reference proteome</keyword>
<evidence type="ECO:0000313" key="2">
    <source>
        <dbReference type="Proteomes" id="UP001189624"/>
    </source>
</evidence>
<reference evidence="1" key="1">
    <citation type="submission" date="2023-10" db="EMBL/GenBank/DDBJ databases">
        <authorList>
            <person name="Domelevo Entfellner J.-B."/>
        </authorList>
    </citation>
    <scope>NUCLEOTIDE SEQUENCE</scope>
</reference>
<sequence>MKGRVGISEVRHGFPPRLAALRYAVLFGYFVNLNRRWTPTGSYHNEKGATVSQTRKSRKKDLKSECFTESRVSKGPYFRRHVSVVTCEGQIAVQRRERDLK</sequence>
<name>A0AA86SLE6_9FABA</name>
<protein>
    <submittedName>
        <fullName evidence="1">Uncharacterized protein</fullName>
    </submittedName>
</protein>
<dbReference type="Gramene" id="rna-AYBTSS11_LOCUS16319">
    <property type="protein sequence ID" value="CAJ1955803.1"/>
    <property type="gene ID" value="gene-AYBTSS11_LOCUS16319"/>
</dbReference>
<accession>A0AA86SLE6</accession>
<organism evidence="1 2">
    <name type="scientific">Sphenostylis stenocarpa</name>
    <dbReference type="NCBI Taxonomy" id="92480"/>
    <lineage>
        <taxon>Eukaryota</taxon>
        <taxon>Viridiplantae</taxon>
        <taxon>Streptophyta</taxon>
        <taxon>Embryophyta</taxon>
        <taxon>Tracheophyta</taxon>
        <taxon>Spermatophyta</taxon>
        <taxon>Magnoliopsida</taxon>
        <taxon>eudicotyledons</taxon>
        <taxon>Gunneridae</taxon>
        <taxon>Pentapetalae</taxon>
        <taxon>rosids</taxon>
        <taxon>fabids</taxon>
        <taxon>Fabales</taxon>
        <taxon>Fabaceae</taxon>
        <taxon>Papilionoideae</taxon>
        <taxon>50 kb inversion clade</taxon>
        <taxon>NPAAA clade</taxon>
        <taxon>indigoferoid/millettioid clade</taxon>
        <taxon>Phaseoleae</taxon>
        <taxon>Sphenostylis</taxon>
    </lineage>
</organism>
<dbReference type="Proteomes" id="UP001189624">
    <property type="component" value="Chromosome 5"/>
</dbReference>